<dbReference type="OrthoDB" id="7051241at2"/>
<evidence type="ECO:0000256" key="2">
    <source>
        <dbReference type="ARBA" id="ARBA00022448"/>
    </source>
</evidence>
<evidence type="ECO:0000256" key="6">
    <source>
        <dbReference type="ARBA" id="ARBA00023136"/>
    </source>
</evidence>
<feature type="domain" description="TonB-dependent receptor plug" evidence="12">
    <location>
        <begin position="74"/>
        <end position="188"/>
    </location>
</feature>
<comment type="subcellular location">
    <subcellularLocation>
        <location evidence="1 8">Cell outer membrane</location>
        <topology evidence="1 8">Multi-pass membrane protein</topology>
    </subcellularLocation>
</comment>
<gene>
    <name evidence="13" type="ORF">EOD43_06505</name>
</gene>
<dbReference type="Gene3D" id="2.170.130.10">
    <property type="entry name" value="TonB-dependent receptor, plug domain"/>
    <property type="match status" value="1"/>
</dbReference>
<sequence length="967" mass="102493">MKTINYQGRKRGMMKPSEKGRKSDNLGLRYTASLLAMVTVAVPSVAAAQDTTTNDNTVSEIVVTGTRVIRDGYQAPTPTSVIGAQELTAKAAANIADFVNELPSLSGSTSPRANVGSLSGGLIGVNALNLRNIGANRTLVLLDGQRVAASTLTGLVDINTLPQALVKRVDIVTGGASADWGSDAVSGVVNFVLDKDFTGLKGSIQGGVTTYGDDRNFNISLSAGTRFADGRGHVMISGEIAHNAGIKSIGDRKWFNSSKLFINPAYTPTNGQPQLLNLPGAGFATATPGGLITSGPLRGTYFGQGGTPTQFNYGSIVSGNIMVGGDYLYADFARSGDLDPKLNRQSLFGRTSYELTENVTIYGQASYSRATSRVASLNQFNFGAATVAAGATSTASSIIIQPDNAFIPASIAPRVTTAFALGTFNQDLGPAIATTRRSSQRYVLGLQGDLTALGKEWQWDAYAQRSVNNVYTDGLLTITSRFNQAIDAVRNPTTGAIVCRSTLTNPTNGCVPYNIMGTGVASEAARNYVLGTSWGRSKLKQDVFAGTLRGEPFSTWAGPVSLVTGIEHRRERVSGSNDPLSTTRSFFAGNFLASFGSYHVTEGFLETVVPLAKDLPFAESLDFNGAVRATDYSTSGYVTTWKAGLTWAPVSDITFRVTRSRDIRAPNLAELFQSGQSSTTSIVDPFRGNAATTVFQVTSGSTTLKPEKADSLGLGVVLKPSFIPGFAASVDYYNIKIEDAIQTVTAAALVNQCFLGNTQFCSQITRNTAGVITSVAVKPVNVARQKSRGIDFEASYRRPVAGGDVRLRVLATRFIENTTNDGITPAVDTVGTNGTNGTARNTLPKWRYLASIGYDYDPVSISLTGRGFSSGVYNTTYVECTSGCPTSTAANMTINNNRLPGALYFDTNVTVKLPHDIEVFLAVDNIANKDPAQMAFGTGIGSAPLSINPLLYDVLGRTFRAGARFKL</sequence>
<evidence type="ECO:0000256" key="1">
    <source>
        <dbReference type="ARBA" id="ARBA00004571"/>
    </source>
</evidence>
<dbReference type="InterPro" id="IPR039426">
    <property type="entry name" value="TonB-dep_rcpt-like"/>
</dbReference>
<keyword evidence="3 8" id="KW-1134">Transmembrane beta strand</keyword>
<dbReference type="Proteomes" id="UP000282971">
    <property type="component" value="Unassembled WGS sequence"/>
</dbReference>
<dbReference type="Pfam" id="PF07715">
    <property type="entry name" value="Plug"/>
    <property type="match status" value="1"/>
</dbReference>
<feature type="domain" description="TonB-dependent receptor-like beta-barrel" evidence="11">
    <location>
        <begin position="431"/>
        <end position="926"/>
    </location>
</feature>
<evidence type="ECO:0000256" key="5">
    <source>
        <dbReference type="ARBA" id="ARBA00023077"/>
    </source>
</evidence>
<name>A0A437M727_9SPHN</name>
<dbReference type="PANTHER" id="PTHR47234">
    <property type="match status" value="1"/>
</dbReference>
<evidence type="ECO:0000256" key="7">
    <source>
        <dbReference type="ARBA" id="ARBA00023237"/>
    </source>
</evidence>
<keyword evidence="2 8" id="KW-0813">Transport</keyword>
<comment type="caution">
    <text evidence="13">The sequence shown here is derived from an EMBL/GenBank/DDBJ whole genome shotgun (WGS) entry which is preliminary data.</text>
</comment>
<feature type="region of interest" description="Disordered" evidence="10">
    <location>
        <begin position="1"/>
        <end position="24"/>
    </location>
</feature>
<evidence type="ECO:0000313" key="14">
    <source>
        <dbReference type="Proteomes" id="UP000282971"/>
    </source>
</evidence>
<evidence type="ECO:0000256" key="9">
    <source>
        <dbReference type="RuleBase" id="RU003357"/>
    </source>
</evidence>
<proteinExistence type="inferred from homology"/>
<protein>
    <submittedName>
        <fullName evidence="13">TonB-dependent receptor</fullName>
    </submittedName>
</protein>
<evidence type="ECO:0000313" key="13">
    <source>
        <dbReference type="EMBL" id="RVT93518.1"/>
    </source>
</evidence>
<reference evidence="13 14" key="1">
    <citation type="submission" date="2019-01" db="EMBL/GenBank/DDBJ databases">
        <authorList>
            <person name="Chen W.-M."/>
        </authorList>
    </citation>
    <scope>NUCLEOTIDE SEQUENCE [LARGE SCALE GENOMIC DNA]</scope>
    <source>
        <strain evidence="13 14">CCP-7</strain>
    </source>
</reference>
<dbReference type="GO" id="GO:0009279">
    <property type="term" value="C:cell outer membrane"/>
    <property type="evidence" value="ECO:0007669"/>
    <property type="project" value="UniProtKB-SubCell"/>
</dbReference>
<evidence type="ECO:0000256" key="3">
    <source>
        <dbReference type="ARBA" id="ARBA00022452"/>
    </source>
</evidence>
<dbReference type="SUPFAM" id="SSF56935">
    <property type="entry name" value="Porins"/>
    <property type="match status" value="1"/>
</dbReference>
<dbReference type="PROSITE" id="PS52016">
    <property type="entry name" value="TONB_DEPENDENT_REC_3"/>
    <property type="match status" value="1"/>
</dbReference>
<keyword evidence="13" id="KW-0675">Receptor</keyword>
<dbReference type="InterPro" id="IPR012910">
    <property type="entry name" value="Plug_dom"/>
</dbReference>
<comment type="similarity">
    <text evidence="8 9">Belongs to the TonB-dependent receptor family.</text>
</comment>
<evidence type="ECO:0000259" key="11">
    <source>
        <dbReference type="Pfam" id="PF00593"/>
    </source>
</evidence>
<dbReference type="InterPro" id="IPR000531">
    <property type="entry name" value="Beta-barrel_TonB"/>
</dbReference>
<keyword evidence="7 8" id="KW-0998">Cell outer membrane</keyword>
<dbReference type="PANTHER" id="PTHR47234:SF3">
    <property type="entry name" value="SECRETIN_TONB SHORT N-TERMINAL DOMAIN-CONTAINING PROTEIN"/>
    <property type="match status" value="1"/>
</dbReference>
<keyword evidence="6 8" id="KW-0472">Membrane</keyword>
<dbReference type="Pfam" id="PF00593">
    <property type="entry name" value="TonB_dep_Rec_b-barrel"/>
    <property type="match status" value="1"/>
</dbReference>
<keyword evidence="4 8" id="KW-0812">Transmembrane</keyword>
<evidence type="ECO:0000256" key="4">
    <source>
        <dbReference type="ARBA" id="ARBA00022692"/>
    </source>
</evidence>
<evidence type="ECO:0000259" key="12">
    <source>
        <dbReference type="Pfam" id="PF07715"/>
    </source>
</evidence>
<evidence type="ECO:0000256" key="8">
    <source>
        <dbReference type="PROSITE-ProRule" id="PRU01360"/>
    </source>
</evidence>
<dbReference type="Gene3D" id="2.40.170.20">
    <property type="entry name" value="TonB-dependent receptor, beta-barrel domain"/>
    <property type="match status" value="1"/>
</dbReference>
<evidence type="ECO:0000256" key="10">
    <source>
        <dbReference type="SAM" id="MobiDB-lite"/>
    </source>
</evidence>
<dbReference type="EMBL" id="SACN01000001">
    <property type="protein sequence ID" value="RVT93518.1"/>
    <property type="molecule type" value="Genomic_DNA"/>
</dbReference>
<keyword evidence="14" id="KW-1185">Reference proteome</keyword>
<accession>A0A437M727</accession>
<organism evidence="13 14">
    <name type="scientific">Sphingomonas crocodyli</name>
    <dbReference type="NCBI Taxonomy" id="1979270"/>
    <lineage>
        <taxon>Bacteria</taxon>
        <taxon>Pseudomonadati</taxon>
        <taxon>Pseudomonadota</taxon>
        <taxon>Alphaproteobacteria</taxon>
        <taxon>Sphingomonadales</taxon>
        <taxon>Sphingomonadaceae</taxon>
        <taxon>Sphingomonas</taxon>
    </lineage>
</organism>
<keyword evidence="5 9" id="KW-0798">TonB box</keyword>
<dbReference type="InterPro" id="IPR036942">
    <property type="entry name" value="Beta-barrel_TonB_sf"/>
</dbReference>
<dbReference type="AlphaFoldDB" id="A0A437M727"/>
<dbReference type="InterPro" id="IPR037066">
    <property type="entry name" value="Plug_dom_sf"/>
</dbReference>